<accession>A0A8J3C1E0</accession>
<dbReference type="AlphaFoldDB" id="A0A8J3C1E0"/>
<dbReference type="InterPro" id="IPR040547">
    <property type="entry name" value="CdiI"/>
</dbReference>
<keyword evidence="2" id="KW-1185">Reference proteome</keyword>
<dbReference type="CDD" id="cd20691">
    <property type="entry name" value="CdiI_EC536-like"/>
    <property type="match status" value="1"/>
</dbReference>
<reference evidence="1" key="2">
    <citation type="submission" date="2020-09" db="EMBL/GenBank/DDBJ databases">
        <authorList>
            <person name="Sun Q."/>
            <person name="Zhou Y."/>
        </authorList>
    </citation>
    <scope>NUCLEOTIDE SEQUENCE</scope>
    <source>
        <strain evidence="1">CGMCC 4.7299</strain>
    </source>
</reference>
<organism evidence="1 2">
    <name type="scientific">Mangrovihabitans endophyticus</name>
    <dbReference type="NCBI Taxonomy" id="1751298"/>
    <lineage>
        <taxon>Bacteria</taxon>
        <taxon>Bacillati</taxon>
        <taxon>Actinomycetota</taxon>
        <taxon>Actinomycetes</taxon>
        <taxon>Micromonosporales</taxon>
        <taxon>Micromonosporaceae</taxon>
        <taxon>Mangrovihabitans</taxon>
    </lineage>
</organism>
<proteinExistence type="predicted"/>
<name>A0A8J3C1E0_9ACTN</name>
<dbReference type="EMBL" id="BMMX01000013">
    <property type="protein sequence ID" value="GGK95996.1"/>
    <property type="molecule type" value="Genomic_DNA"/>
</dbReference>
<gene>
    <name evidence="1" type="ORF">GCM10012284_32730</name>
</gene>
<dbReference type="Pfam" id="PF18616">
    <property type="entry name" value="CdiI_3"/>
    <property type="match status" value="1"/>
</dbReference>
<evidence type="ECO:0000313" key="1">
    <source>
        <dbReference type="EMBL" id="GGK95996.1"/>
    </source>
</evidence>
<reference evidence="1" key="1">
    <citation type="journal article" date="2014" name="Int. J. Syst. Evol. Microbiol.">
        <title>Complete genome sequence of Corynebacterium casei LMG S-19264T (=DSM 44701T), isolated from a smear-ripened cheese.</title>
        <authorList>
            <consortium name="US DOE Joint Genome Institute (JGI-PGF)"/>
            <person name="Walter F."/>
            <person name="Albersmeier A."/>
            <person name="Kalinowski J."/>
            <person name="Ruckert C."/>
        </authorList>
    </citation>
    <scope>NUCLEOTIDE SEQUENCE</scope>
    <source>
        <strain evidence="1">CGMCC 4.7299</strain>
    </source>
</reference>
<protein>
    <submittedName>
        <fullName evidence="1">Uncharacterized protein</fullName>
    </submittedName>
</protein>
<dbReference type="Proteomes" id="UP000656042">
    <property type="component" value="Unassembled WGS sequence"/>
</dbReference>
<sequence>MYEPDKSRTLEEIEDDYWGEPPTDATRLISTAYALHKQPIGALGVEGLRLLISQQIGLEALVPVALDQIERDPLAEGDFYPGDLLDALMRRVPESHWQAHEDQRARVRTVAESLDPEETFDLLYARATEFLSR</sequence>
<dbReference type="RefSeq" id="WP_229715875.1">
    <property type="nucleotide sequence ID" value="NZ_BMMX01000013.1"/>
</dbReference>
<evidence type="ECO:0000313" key="2">
    <source>
        <dbReference type="Proteomes" id="UP000656042"/>
    </source>
</evidence>
<comment type="caution">
    <text evidence="1">The sequence shown here is derived from an EMBL/GenBank/DDBJ whole genome shotgun (WGS) entry which is preliminary data.</text>
</comment>